<keyword evidence="5" id="KW-1185">Reference proteome</keyword>
<evidence type="ECO:0000256" key="1">
    <source>
        <dbReference type="PROSITE-ProRule" id="PRU00285"/>
    </source>
</evidence>
<dbReference type="Gene3D" id="2.60.40.790">
    <property type="match status" value="1"/>
</dbReference>
<dbReference type="Pfam" id="PF00011">
    <property type="entry name" value="HSP20"/>
    <property type="match status" value="1"/>
</dbReference>
<dbReference type="CDD" id="cd06464">
    <property type="entry name" value="ACD_sHsps-like"/>
    <property type="match status" value="1"/>
</dbReference>
<accession>A0A517YCS5</accession>
<gene>
    <name evidence="4" type="primary">hspA_1</name>
    <name evidence="4" type="ORF">ETAA8_31380</name>
</gene>
<evidence type="ECO:0000259" key="3">
    <source>
        <dbReference type="PROSITE" id="PS01031"/>
    </source>
</evidence>
<dbReference type="InterPro" id="IPR002068">
    <property type="entry name" value="A-crystallin/Hsp20_dom"/>
</dbReference>
<name>A0A517YCS5_9BACT</name>
<evidence type="ECO:0000256" key="2">
    <source>
        <dbReference type="RuleBase" id="RU003616"/>
    </source>
</evidence>
<dbReference type="SUPFAM" id="SSF49764">
    <property type="entry name" value="HSP20-like chaperones"/>
    <property type="match status" value="1"/>
</dbReference>
<proteinExistence type="inferred from homology"/>
<organism evidence="4 5">
    <name type="scientific">Anatilimnocola aggregata</name>
    <dbReference type="NCBI Taxonomy" id="2528021"/>
    <lineage>
        <taxon>Bacteria</taxon>
        <taxon>Pseudomonadati</taxon>
        <taxon>Planctomycetota</taxon>
        <taxon>Planctomycetia</taxon>
        <taxon>Pirellulales</taxon>
        <taxon>Pirellulaceae</taxon>
        <taxon>Anatilimnocola</taxon>
    </lineage>
</organism>
<dbReference type="AlphaFoldDB" id="A0A517YCS5"/>
<feature type="domain" description="SHSP" evidence="3">
    <location>
        <begin position="19"/>
        <end position="129"/>
    </location>
</feature>
<dbReference type="KEGG" id="aagg:ETAA8_31380"/>
<reference evidence="4 5" key="1">
    <citation type="submission" date="2019-02" db="EMBL/GenBank/DDBJ databases">
        <title>Deep-cultivation of Planctomycetes and their phenomic and genomic characterization uncovers novel biology.</title>
        <authorList>
            <person name="Wiegand S."/>
            <person name="Jogler M."/>
            <person name="Boedeker C."/>
            <person name="Pinto D."/>
            <person name="Vollmers J."/>
            <person name="Rivas-Marin E."/>
            <person name="Kohn T."/>
            <person name="Peeters S.H."/>
            <person name="Heuer A."/>
            <person name="Rast P."/>
            <person name="Oberbeckmann S."/>
            <person name="Bunk B."/>
            <person name="Jeske O."/>
            <person name="Meyerdierks A."/>
            <person name="Storesund J.E."/>
            <person name="Kallscheuer N."/>
            <person name="Luecker S."/>
            <person name="Lage O.M."/>
            <person name="Pohl T."/>
            <person name="Merkel B.J."/>
            <person name="Hornburger P."/>
            <person name="Mueller R.-W."/>
            <person name="Bruemmer F."/>
            <person name="Labrenz M."/>
            <person name="Spormann A.M."/>
            <person name="Op den Camp H."/>
            <person name="Overmann J."/>
            <person name="Amann R."/>
            <person name="Jetten M.S.M."/>
            <person name="Mascher T."/>
            <person name="Medema M.H."/>
            <person name="Devos D.P."/>
            <person name="Kaster A.-K."/>
            <person name="Ovreas L."/>
            <person name="Rohde M."/>
            <person name="Galperin M.Y."/>
            <person name="Jogler C."/>
        </authorList>
    </citation>
    <scope>NUCLEOTIDE SEQUENCE [LARGE SCALE GENOMIC DNA]</scope>
    <source>
        <strain evidence="4 5">ETA_A8</strain>
    </source>
</reference>
<dbReference type="EMBL" id="CP036274">
    <property type="protein sequence ID" value="QDU28046.1"/>
    <property type="molecule type" value="Genomic_DNA"/>
</dbReference>
<evidence type="ECO:0000313" key="4">
    <source>
        <dbReference type="EMBL" id="QDU28046.1"/>
    </source>
</evidence>
<evidence type="ECO:0000313" key="5">
    <source>
        <dbReference type="Proteomes" id="UP000315017"/>
    </source>
</evidence>
<dbReference type="InterPro" id="IPR031107">
    <property type="entry name" value="Small_HSP"/>
</dbReference>
<dbReference type="PROSITE" id="PS01031">
    <property type="entry name" value="SHSP"/>
    <property type="match status" value="1"/>
</dbReference>
<dbReference type="Proteomes" id="UP000315017">
    <property type="component" value="Chromosome"/>
</dbReference>
<protein>
    <submittedName>
        <fullName evidence="4">Spore protein SP21</fullName>
    </submittedName>
</protein>
<sequence length="129" mass="14773">MSNTTMQVRQTQRVTNQERSTLTYTPRFDIWEEEAAFHLTGDLPGVSSEQLEIQYEDGELRIWGKAPPRQGKVEYWTQEYGIGDFYRSFSLGEGIDGDRIEAVLKDGVLELTLPKHPSVQPRRIAVKSV</sequence>
<dbReference type="RefSeq" id="WP_238397772.1">
    <property type="nucleotide sequence ID" value="NZ_CP036274.1"/>
</dbReference>
<dbReference type="PANTHER" id="PTHR11527">
    <property type="entry name" value="HEAT-SHOCK PROTEIN 20 FAMILY MEMBER"/>
    <property type="match status" value="1"/>
</dbReference>
<comment type="similarity">
    <text evidence="1 2">Belongs to the small heat shock protein (HSP20) family.</text>
</comment>
<dbReference type="InterPro" id="IPR008978">
    <property type="entry name" value="HSP20-like_chaperone"/>
</dbReference>